<sequence>MRKKIALIASLDTKLNETLFAKKEIESCGCEGLIIDISAKTVLDAGAEVTPVEILKRYGMEWKDFDLLGKADRIETMSKALNAAVFDLYREGLFDAVISIGGGQNARMAAAAMKALPFGVPKIVASSLACGKRTMEQYVGDKDIMVVHTVADISGLNEITKTVIYNVCHAVIGMLEHRKPIEKDIRKKVAATMLGITCRGTEGVLRRLPDDSFEKICFHANGTGGRCMESLIREGKFDLVLDMTLHEITCELFGGYCTGAPNRLTAAIENNIPMVVVPGALDMLDFFIDEDGKGLPDDIDSRKKVFHNASICHTKIRKNEALRLAQALADRLNRAEMPVTLVLPDGGFCEAAAVNGPMYDSEVDKTFIETIKSLLKKEIRVVDVHGNINDEAVQEVIAKELIHLA</sequence>
<dbReference type="PANTHER" id="PTHR31862:SF1">
    <property type="entry name" value="UPF0261 DOMAIN PROTEIN (AFU_ORTHOLOGUE AFUA_1G10120)"/>
    <property type="match status" value="1"/>
</dbReference>
<feature type="domain" description="UPF0261" evidence="1">
    <location>
        <begin position="3"/>
        <end position="179"/>
    </location>
</feature>
<dbReference type="OrthoDB" id="9776369at2"/>
<accession>U2KXI5</accession>
<dbReference type="InterPro" id="IPR008322">
    <property type="entry name" value="UPF0261"/>
</dbReference>
<evidence type="ECO:0000313" key="5">
    <source>
        <dbReference type="Proteomes" id="UP000016412"/>
    </source>
</evidence>
<evidence type="ECO:0000313" key="6">
    <source>
        <dbReference type="Proteomes" id="UP000016646"/>
    </source>
</evidence>
<gene>
    <name evidence="4" type="ORF">HMPREF0860_2263</name>
    <name evidence="3" type="ORF">HMPREF1325_1032</name>
</gene>
<proteinExistence type="predicted"/>
<dbReference type="Pfam" id="PF06792">
    <property type="entry name" value="UPF0261"/>
    <property type="match status" value="1"/>
</dbReference>
<reference evidence="5 6" key="1">
    <citation type="submission" date="2013-08" db="EMBL/GenBank/DDBJ databases">
        <authorList>
            <person name="Durkin A.S."/>
            <person name="Haft D.R."/>
            <person name="McCorrison J."/>
            <person name="Torralba M."/>
            <person name="Gillis M."/>
            <person name="Haft D.H."/>
            <person name="Methe B."/>
            <person name="Sutton G."/>
            <person name="Nelson K.E."/>
        </authorList>
    </citation>
    <scope>NUCLEOTIDE SEQUENCE [LARGE SCALE GENOMIC DNA]</scope>
    <source>
        <strain evidence="4 6">ATCC 35536</strain>
        <strain evidence="3 5">VPI DR56BR1116</strain>
    </source>
</reference>
<name>U2KXI5_TRESO</name>
<keyword evidence="6" id="KW-1185">Reference proteome</keyword>
<dbReference type="NCBIfam" id="NF002674">
    <property type="entry name" value="PRK02399.1-2"/>
    <property type="match status" value="1"/>
</dbReference>
<dbReference type="Pfam" id="PF23189">
    <property type="entry name" value="UPF0261_C"/>
    <property type="match status" value="1"/>
</dbReference>
<dbReference type="EMBL" id="AUZJ01000039">
    <property type="protein sequence ID" value="ERF60601.1"/>
    <property type="molecule type" value="Genomic_DNA"/>
</dbReference>
<dbReference type="PIRSF" id="PIRSF033271">
    <property type="entry name" value="UCP033271"/>
    <property type="match status" value="1"/>
</dbReference>
<protein>
    <submittedName>
        <fullName evidence="3">PF06792 family protein</fullName>
    </submittedName>
</protein>
<dbReference type="PANTHER" id="PTHR31862">
    <property type="entry name" value="UPF0261 DOMAIN PROTEIN (AFU_ORTHOLOGUE AFUA_1G10120)"/>
    <property type="match status" value="1"/>
</dbReference>
<evidence type="ECO:0000259" key="2">
    <source>
        <dbReference type="Pfam" id="PF23189"/>
    </source>
</evidence>
<organism evidence="3 5">
    <name type="scientific">Treponema socranskii subsp. socranskii VPI DR56BR1116 = ATCC 35536</name>
    <dbReference type="NCBI Taxonomy" id="1125725"/>
    <lineage>
        <taxon>Bacteria</taxon>
        <taxon>Pseudomonadati</taxon>
        <taxon>Spirochaetota</taxon>
        <taxon>Spirochaetia</taxon>
        <taxon>Spirochaetales</taxon>
        <taxon>Treponemataceae</taxon>
        <taxon>Treponema</taxon>
    </lineage>
</organism>
<dbReference type="InterPro" id="IPR051353">
    <property type="entry name" value="Tobamovirus_resist_UPF0261"/>
</dbReference>
<dbReference type="InterPro" id="IPR056778">
    <property type="entry name" value="UPF0261_C"/>
</dbReference>
<dbReference type="PATRIC" id="fig|1125725.3.peg.1467"/>
<feature type="domain" description="UPF0261" evidence="2">
    <location>
        <begin position="186"/>
        <end position="404"/>
    </location>
</feature>
<dbReference type="Proteomes" id="UP000016646">
    <property type="component" value="Unassembled WGS sequence"/>
</dbReference>
<dbReference type="RefSeq" id="WP_021330472.1">
    <property type="nucleotide sequence ID" value="NZ_AUZJ01000039.1"/>
</dbReference>
<dbReference type="STRING" id="1125725.HMPREF1325_1032"/>
<dbReference type="EMBL" id="AVQI01000042">
    <property type="protein sequence ID" value="ERK03167.1"/>
    <property type="molecule type" value="Genomic_DNA"/>
</dbReference>
<evidence type="ECO:0000313" key="3">
    <source>
        <dbReference type="EMBL" id="ERF60601.1"/>
    </source>
</evidence>
<dbReference type="CDD" id="cd15488">
    <property type="entry name" value="Tm-1-like"/>
    <property type="match status" value="1"/>
</dbReference>
<dbReference type="Gene3D" id="3.40.50.12020">
    <property type="entry name" value="Uncharacterised protein family UPF0261, NN domain"/>
    <property type="match status" value="1"/>
</dbReference>
<evidence type="ECO:0000259" key="1">
    <source>
        <dbReference type="Pfam" id="PF06792"/>
    </source>
</evidence>
<evidence type="ECO:0000313" key="4">
    <source>
        <dbReference type="EMBL" id="ERK03167.1"/>
    </source>
</evidence>
<dbReference type="AlphaFoldDB" id="U2KXI5"/>
<dbReference type="Gene3D" id="3.40.50.12030">
    <property type="entry name" value="Uncharacterised protein family UPF0261, NC domain"/>
    <property type="match status" value="1"/>
</dbReference>
<dbReference type="InterPro" id="IPR044122">
    <property type="entry name" value="UPF0261_N"/>
</dbReference>
<dbReference type="eggNOG" id="COG5441">
    <property type="taxonomic scope" value="Bacteria"/>
</dbReference>
<dbReference type="Proteomes" id="UP000016412">
    <property type="component" value="Unassembled WGS sequence"/>
</dbReference>
<comment type="caution">
    <text evidence="3">The sequence shown here is derived from an EMBL/GenBank/DDBJ whole genome shotgun (WGS) entry which is preliminary data.</text>
</comment>